<evidence type="ECO:0000313" key="1">
    <source>
        <dbReference type="EMBL" id="SFX23576.1"/>
    </source>
</evidence>
<dbReference type="EMBL" id="FPJW01000002">
    <property type="protein sequence ID" value="SFX23576.1"/>
    <property type="molecule type" value="Genomic_DNA"/>
</dbReference>
<dbReference type="InterPro" id="IPR011978">
    <property type="entry name" value="YgfB-like"/>
</dbReference>
<dbReference type="Gene3D" id="1.20.120.740">
    <property type="entry name" value="YgfB uncharacterised protein family UPF0149, PF03695"/>
    <property type="match status" value="1"/>
</dbReference>
<dbReference type="InterPro" id="IPR036255">
    <property type="entry name" value="YgfB-like_sf"/>
</dbReference>
<evidence type="ECO:0008006" key="3">
    <source>
        <dbReference type="Google" id="ProtNLM"/>
    </source>
</evidence>
<protein>
    <recommendedName>
        <fullName evidence="3">YecA family protein</fullName>
    </recommendedName>
</protein>
<dbReference type="RefSeq" id="WP_072325165.1">
    <property type="nucleotide sequence ID" value="NZ_FPJW01000002.1"/>
</dbReference>
<dbReference type="AlphaFoldDB" id="A0A1K1VEK6"/>
<evidence type="ECO:0000313" key="2">
    <source>
        <dbReference type="Proteomes" id="UP000182350"/>
    </source>
</evidence>
<gene>
    <name evidence="1" type="ORF">SAMN02745752_00932</name>
</gene>
<dbReference type="STRING" id="1122209.SAMN02745752_00932"/>
<name>A0A1K1VEK6_9GAMM</name>
<reference evidence="1 2" key="1">
    <citation type="submission" date="2016-11" db="EMBL/GenBank/DDBJ databases">
        <authorList>
            <person name="Jaros S."/>
            <person name="Januszkiewicz K."/>
            <person name="Wedrychowicz H."/>
        </authorList>
    </citation>
    <scope>NUCLEOTIDE SEQUENCE [LARGE SCALE GENOMIC DNA]</scope>
    <source>
        <strain evidence="1 2">DSM 21637</strain>
    </source>
</reference>
<dbReference type="Proteomes" id="UP000182350">
    <property type="component" value="Unassembled WGS sequence"/>
</dbReference>
<dbReference type="NCBIfam" id="TIGR02292">
    <property type="entry name" value="ygfB_yecA"/>
    <property type="match status" value="1"/>
</dbReference>
<dbReference type="SUPFAM" id="SSF101327">
    <property type="entry name" value="YgfB-like"/>
    <property type="match status" value="1"/>
</dbReference>
<dbReference type="Pfam" id="PF03695">
    <property type="entry name" value="UPF0149"/>
    <property type="match status" value="1"/>
</dbReference>
<sequence>MNQDQEPPLILLNSDQLGQLDELLTSIDQDSDEDANLFVALGYITARAIEPSPMNTDTWLPALLATNPEPAITSALLPLLQQAFTTARMGFYQGSGIELPFEADWQADEEGFIADWCAGFLQAAFEQEELWFGADEQTMAELLLPVMALSGLFADEEDFAEMEEDSGLMQQFAGQLQELLLDIYCQLNAPEEKTKPSAPTAGKKKNRRR</sequence>
<organism evidence="1 2">
    <name type="scientific">Marinospirillum alkaliphilum DSM 21637</name>
    <dbReference type="NCBI Taxonomy" id="1122209"/>
    <lineage>
        <taxon>Bacteria</taxon>
        <taxon>Pseudomonadati</taxon>
        <taxon>Pseudomonadota</taxon>
        <taxon>Gammaproteobacteria</taxon>
        <taxon>Oceanospirillales</taxon>
        <taxon>Oceanospirillaceae</taxon>
        <taxon>Marinospirillum</taxon>
    </lineage>
</organism>
<keyword evidence="2" id="KW-1185">Reference proteome</keyword>
<accession>A0A1K1VEK6</accession>
<proteinExistence type="predicted"/>